<sequence>MTLLSLSYGTAIVVFAIGLYTLLSKRNLFKTVIALSLMEGGVLLLITASGYVPGGVPALLPFLGAEPVNPLPHSFTLTAIVIGAADVALALAFIIKIHRRYGTVDIDRIRGLRG</sequence>
<dbReference type="Pfam" id="PF00420">
    <property type="entry name" value="Oxidored_q2"/>
    <property type="match status" value="1"/>
</dbReference>
<feature type="transmembrane region" description="Helical" evidence="7">
    <location>
        <begin position="6"/>
        <end position="23"/>
    </location>
</feature>
<feature type="transmembrane region" description="Helical" evidence="7">
    <location>
        <begin position="32"/>
        <end position="54"/>
    </location>
</feature>
<evidence type="ECO:0000313" key="9">
    <source>
        <dbReference type="Proteomes" id="UP000671879"/>
    </source>
</evidence>
<evidence type="ECO:0000256" key="5">
    <source>
        <dbReference type="ARBA" id="ARBA00022989"/>
    </source>
</evidence>
<keyword evidence="3" id="KW-1003">Cell membrane</keyword>
<keyword evidence="9" id="KW-1185">Reference proteome</keyword>
<dbReference type="GO" id="GO:0005886">
    <property type="term" value="C:plasma membrane"/>
    <property type="evidence" value="ECO:0007669"/>
    <property type="project" value="UniProtKB-SubCell"/>
</dbReference>
<dbReference type="KEGG" id="aram:KAR29_10615"/>
<dbReference type="PANTHER" id="PTHR34583">
    <property type="entry name" value="ANTIPORTER SUBUNIT MNHC2-RELATED"/>
    <property type="match status" value="1"/>
</dbReference>
<evidence type="ECO:0000256" key="4">
    <source>
        <dbReference type="ARBA" id="ARBA00022692"/>
    </source>
</evidence>
<feature type="transmembrane region" description="Helical" evidence="7">
    <location>
        <begin position="74"/>
        <end position="95"/>
    </location>
</feature>
<protein>
    <submittedName>
        <fullName evidence="8">Cation:proton antiporter subunit C</fullName>
    </submittedName>
</protein>
<evidence type="ECO:0000256" key="1">
    <source>
        <dbReference type="ARBA" id="ARBA00004651"/>
    </source>
</evidence>
<keyword evidence="4 7" id="KW-0812">Transmembrane</keyword>
<dbReference type="PANTHER" id="PTHR34583:SF2">
    <property type="entry name" value="ANTIPORTER SUBUNIT MNHC2-RELATED"/>
    <property type="match status" value="1"/>
</dbReference>
<comment type="similarity">
    <text evidence="2">Belongs to the CPA3 antiporters (TC 2.A.63) subunit C family.</text>
</comment>
<dbReference type="InterPro" id="IPR050601">
    <property type="entry name" value="CPA3_antiporter_subunitC"/>
</dbReference>
<keyword evidence="5 7" id="KW-1133">Transmembrane helix</keyword>
<evidence type="ECO:0000256" key="3">
    <source>
        <dbReference type="ARBA" id="ARBA00022475"/>
    </source>
</evidence>
<keyword evidence="6 7" id="KW-0472">Membrane</keyword>
<evidence type="ECO:0000256" key="6">
    <source>
        <dbReference type="ARBA" id="ARBA00023136"/>
    </source>
</evidence>
<proteinExistence type="inferred from homology"/>
<organism evidence="8 9">
    <name type="scientific">Aminithiophilus ramosus</name>
    <dbReference type="NCBI Taxonomy" id="3029084"/>
    <lineage>
        <taxon>Bacteria</taxon>
        <taxon>Thermotogati</taxon>
        <taxon>Synergistota</taxon>
        <taxon>Synergistia</taxon>
        <taxon>Synergistales</taxon>
        <taxon>Aminithiophilaceae</taxon>
        <taxon>Aminithiophilus</taxon>
    </lineage>
</organism>
<evidence type="ECO:0000256" key="7">
    <source>
        <dbReference type="SAM" id="Phobius"/>
    </source>
</evidence>
<comment type="subcellular location">
    <subcellularLocation>
        <location evidence="1">Cell membrane</location>
        <topology evidence="1">Multi-pass membrane protein</topology>
    </subcellularLocation>
</comment>
<dbReference type="Gene3D" id="1.10.287.3510">
    <property type="match status" value="1"/>
</dbReference>
<dbReference type="EMBL" id="CP072943">
    <property type="protein sequence ID" value="QTX31783.1"/>
    <property type="molecule type" value="Genomic_DNA"/>
</dbReference>
<evidence type="ECO:0000313" key="8">
    <source>
        <dbReference type="EMBL" id="QTX31783.1"/>
    </source>
</evidence>
<dbReference type="InterPro" id="IPR039428">
    <property type="entry name" value="NUOK/Mnh_C1-like"/>
</dbReference>
<dbReference type="Proteomes" id="UP000671879">
    <property type="component" value="Chromosome"/>
</dbReference>
<name>A0A9Q7ALT0_9BACT</name>
<accession>A0A9Q7ALT0</accession>
<dbReference type="RefSeq" id="WP_274372967.1">
    <property type="nucleotide sequence ID" value="NZ_CP072943.1"/>
</dbReference>
<evidence type="ECO:0000256" key="2">
    <source>
        <dbReference type="ARBA" id="ARBA00010388"/>
    </source>
</evidence>
<gene>
    <name evidence="8" type="ORF">KAR29_10615</name>
</gene>
<dbReference type="AlphaFoldDB" id="A0A9Q7ALT0"/>
<reference evidence="9" key="1">
    <citation type="submission" date="2021-04" db="EMBL/GenBank/DDBJ databases">
        <title>A novel Synergistetes isolate from a pyrite-forming mixed culture.</title>
        <authorList>
            <person name="Bunk B."/>
            <person name="Sproer C."/>
            <person name="Spring S."/>
            <person name="Pester M."/>
        </authorList>
    </citation>
    <scope>NUCLEOTIDE SEQUENCE [LARGE SCALE GENOMIC DNA]</scope>
    <source>
        <strain evidence="9">J.5.4.2-T.3.5.2</strain>
    </source>
</reference>